<dbReference type="InterPro" id="IPR011105">
    <property type="entry name" value="Cell_wall_hydrolase_SleB"/>
</dbReference>
<dbReference type="InterPro" id="IPR042047">
    <property type="entry name" value="SleB_dom1"/>
</dbReference>
<dbReference type="EMBL" id="PZZN01000003">
    <property type="protein sequence ID" value="PTM44528.1"/>
    <property type="molecule type" value="Genomic_DNA"/>
</dbReference>
<dbReference type="GO" id="GO:0016787">
    <property type="term" value="F:hydrolase activity"/>
    <property type="evidence" value="ECO:0007669"/>
    <property type="project" value="UniProtKB-KW"/>
</dbReference>
<accession>A0A2T4YMA1</accession>
<name>A0A2T4YMA1_9SPHN</name>
<keyword evidence="3" id="KW-1185">Reference proteome</keyword>
<comment type="caution">
    <text evidence="2">The sequence shown here is derived from an EMBL/GenBank/DDBJ whole genome shotgun (WGS) entry which is preliminary data.</text>
</comment>
<sequence>MLKRTVLGFAAIAASTSCVPPSTRVAAPTAGVPVRDAAEARSLLAGLALEAPAEPLDRAFAASTDDTPRTLAAAPAFLGAAQSDDDRQRAIACLTAAVYYEARSEPTDGQRAVAQVVLNRVRDRAFPHSVCGVVYQGSTRRTGCQFSFTCDGSMNHPRDGAAWARAASVARAAFDGSVFAPVGASTSYHAASILPWWAPSLSRVGAVGAHIFYRWRGAMERALSFRQTYAGVEPTRVAAPDTILAASPSTSTEPGTAGSGVTVHRGRTMPGVETAMSAPSESSAATPRVHLASGVRIHIGSAHAGPVLGGGAPLPVVSISEESDPT</sequence>
<proteinExistence type="predicted"/>
<evidence type="ECO:0000313" key="2">
    <source>
        <dbReference type="EMBL" id="PTM44528.1"/>
    </source>
</evidence>
<dbReference type="Proteomes" id="UP000240996">
    <property type="component" value="Unassembled WGS sequence"/>
</dbReference>
<evidence type="ECO:0000259" key="1">
    <source>
        <dbReference type="Pfam" id="PF07486"/>
    </source>
</evidence>
<dbReference type="RefSeq" id="WP_107933163.1">
    <property type="nucleotide sequence ID" value="NZ_PZZN01000003.1"/>
</dbReference>
<gene>
    <name evidence="2" type="ORF">C8J24_2735</name>
</gene>
<reference evidence="2 3" key="1">
    <citation type="submission" date="2018-04" db="EMBL/GenBank/DDBJ databases">
        <title>Genomic Encyclopedia of Type Strains, Phase III (KMG-III): the genomes of soil and plant-associated and newly described type strains.</title>
        <authorList>
            <person name="Whitman W."/>
        </authorList>
    </citation>
    <scope>NUCLEOTIDE SEQUENCE [LARGE SCALE GENOMIC DNA]</scope>
    <source>
        <strain evidence="2 3">NW12</strain>
    </source>
</reference>
<dbReference type="AlphaFoldDB" id="A0A2T4YMA1"/>
<protein>
    <submittedName>
        <fullName evidence="2">Cell wall hydrolase</fullName>
    </submittedName>
</protein>
<dbReference type="Gene3D" id="1.10.10.2520">
    <property type="entry name" value="Cell wall hydrolase SleB, domain 1"/>
    <property type="match status" value="1"/>
</dbReference>
<dbReference type="PROSITE" id="PS51257">
    <property type="entry name" value="PROKAR_LIPOPROTEIN"/>
    <property type="match status" value="1"/>
</dbReference>
<feature type="domain" description="Cell wall hydrolase SleB" evidence="1">
    <location>
        <begin position="104"/>
        <end position="213"/>
    </location>
</feature>
<dbReference type="Pfam" id="PF07486">
    <property type="entry name" value="Hydrolase_2"/>
    <property type="match status" value="1"/>
</dbReference>
<keyword evidence="2" id="KW-0378">Hydrolase</keyword>
<evidence type="ECO:0000313" key="3">
    <source>
        <dbReference type="Proteomes" id="UP000240996"/>
    </source>
</evidence>
<organism evidence="2 3">
    <name type="scientific">Sphingomonas aerolata</name>
    <dbReference type="NCBI Taxonomy" id="185951"/>
    <lineage>
        <taxon>Bacteria</taxon>
        <taxon>Pseudomonadati</taxon>
        <taxon>Pseudomonadota</taxon>
        <taxon>Alphaproteobacteria</taxon>
        <taxon>Sphingomonadales</taxon>
        <taxon>Sphingomonadaceae</taxon>
        <taxon>Sphingomonas</taxon>
    </lineage>
</organism>